<dbReference type="PANTHER" id="PTHR42743:SF2">
    <property type="entry name" value="AMINODEOXYCHORISMATE LYASE"/>
    <property type="match status" value="1"/>
</dbReference>
<dbReference type="GO" id="GO:0008153">
    <property type="term" value="P:4-aminobenzoate biosynthetic process"/>
    <property type="evidence" value="ECO:0007669"/>
    <property type="project" value="TreeGrafter"/>
</dbReference>
<dbReference type="Gene3D" id="3.30.470.10">
    <property type="match status" value="1"/>
</dbReference>
<dbReference type="SUPFAM" id="SSF56752">
    <property type="entry name" value="D-aminoacid aminotransferase-like PLP-dependent enzymes"/>
    <property type="match status" value="1"/>
</dbReference>
<dbReference type="Proteomes" id="UP000007967">
    <property type="component" value="Chromosome"/>
</dbReference>
<dbReference type="PANTHER" id="PTHR42743">
    <property type="entry name" value="AMINO-ACID AMINOTRANSFERASE"/>
    <property type="match status" value="1"/>
</dbReference>
<dbReference type="EMBL" id="CP001736">
    <property type="protein sequence ID" value="ADB36042.1"/>
    <property type="molecule type" value="Genomic_DNA"/>
</dbReference>
<dbReference type="RefSeq" id="WP_012924594.1">
    <property type="nucleotide sequence ID" value="NC_013729.1"/>
</dbReference>
<dbReference type="InterPro" id="IPR001544">
    <property type="entry name" value="Aminotrans_IV"/>
</dbReference>
<name>D2Q531_KRIFD</name>
<dbReference type="OrthoDB" id="8912228at2"/>
<dbReference type="HOGENOM" id="CLU_070540_0_0_11"/>
<keyword evidence="2" id="KW-0032">Aminotransferase</keyword>
<dbReference type="Pfam" id="PF01063">
    <property type="entry name" value="Aminotran_4"/>
    <property type="match status" value="1"/>
</dbReference>
<dbReference type="eggNOG" id="COG0115">
    <property type="taxonomic scope" value="Bacteria"/>
</dbReference>
<dbReference type="Gene3D" id="3.20.10.10">
    <property type="entry name" value="D-amino Acid Aminotransferase, subunit A, domain 2"/>
    <property type="match status" value="1"/>
</dbReference>
<dbReference type="InterPro" id="IPR050571">
    <property type="entry name" value="Class-IV_PLP-Dep_Aminotrnsfr"/>
</dbReference>
<keyword evidence="2" id="KW-0808">Transferase</keyword>
<comment type="similarity">
    <text evidence="1">Belongs to the class-IV pyridoxal-phosphate-dependent aminotransferase family.</text>
</comment>
<keyword evidence="3" id="KW-1185">Reference proteome</keyword>
<dbReference type="GO" id="GO:0008483">
    <property type="term" value="F:transaminase activity"/>
    <property type="evidence" value="ECO:0007669"/>
    <property type="project" value="UniProtKB-KW"/>
</dbReference>
<evidence type="ECO:0000313" key="2">
    <source>
        <dbReference type="EMBL" id="ADB36042.1"/>
    </source>
</evidence>
<evidence type="ECO:0000256" key="1">
    <source>
        <dbReference type="ARBA" id="ARBA00009320"/>
    </source>
</evidence>
<dbReference type="AlphaFoldDB" id="D2Q531"/>
<reference evidence="3" key="1">
    <citation type="submission" date="2009-09" db="EMBL/GenBank/DDBJ databases">
        <title>The complete genome of Kribbella flavida DSM 17836.</title>
        <authorList>
            <consortium name="US DOE Joint Genome Institute (JGI-PGF)"/>
            <person name="Lucas S."/>
            <person name="Copeland A."/>
            <person name="Lapidus A."/>
            <person name="Glavina del Rio T."/>
            <person name="Dalin E."/>
            <person name="Tice H."/>
            <person name="Bruce D."/>
            <person name="Goodwin L."/>
            <person name="Pitluck S."/>
            <person name="Kyrpides N."/>
            <person name="Mavromatis K."/>
            <person name="Ivanova N."/>
            <person name="Saunders E."/>
            <person name="Brettin T."/>
            <person name="Detter J.C."/>
            <person name="Han C."/>
            <person name="Larimer F."/>
            <person name="Land M."/>
            <person name="Hauser L."/>
            <person name="Markowitz V."/>
            <person name="Cheng J.-F."/>
            <person name="Hugenholtz P."/>
            <person name="Woyke T."/>
            <person name="Wu D."/>
            <person name="Pukall R."/>
            <person name="Klenk H.-P."/>
            <person name="Eisen J.A."/>
        </authorList>
    </citation>
    <scope>NUCLEOTIDE SEQUENCE [LARGE SCALE GENOMIC DNA]</scope>
    <source>
        <strain evidence="3">DSM 17836 / JCM 10339 / NBRC 14399</strain>
    </source>
</reference>
<dbReference type="InterPro" id="IPR043132">
    <property type="entry name" value="BCAT-like_C"/>
</dbReference>
<accession>D2Q531</accession>
<organism evidence="2 3">
    <name type="scientific">Kribbella flavida (strain DSM 17836 / JCM 10339 / NBRC 14399)</name>
    <dbReference type="NCBI Taxonomy" id="479435"/>
    <lineage>
        <taxon>Bacteria</taxon>
        <taxon>Bacillati</taxon>
        <taxon>Actinomycetota</taxon>
        <taxon>Actinomycetes</taxon>
        <taxon>Propionibacteriales</taxon>
        <taxon>Kribbellaceae</taxon>
        <taxon>Kribbella</taxon>
    </lineage>
</organism>
<dbReference type="GO" id="GO:0008696">
    <property type="term" value="F:4-amino-4-deoxychorismate lyase activity"/>
    <property type="evidence" value="ECO:0007669"/>
    <property type="project" value="TreeGrafter"/>
</dbReference>
<gene>
    <name evidence="2" type="ordered locus">Kfla_7054</name>
</gene>
<dbReference type="NCBIfam" id="NF006734">
    <property type="entry name" value="PRK09266.1"/>
    <property type="match status" value="1"/>
</dbReference>
<dbReference type="STRING" id="479435.Kfla_7054"/>
<dbReference type="KEGG" id="kfl:Kfla_7054"/>
<evidence type="ECO:0000313" key="3">
    <source>
        <dbReference type="Proteomes" id="UP000007967"/>
    </source>
</evidence>
<reference evidence="2 3" key="2">
    <citation type="journal article" date="2010" name="Stand. Genomic Sci.">
        <title>Complete genome sequence of Kribbella flavida type strain (IFO 14399).</title>
        <authorList>
            <person name="Pukall R."/>
            <person name="Lapidus A."/>
            <person name="Glavina Del Rio T."/>
            <person name="Copeland A."/>
            <person name="Tice H."/>
            <person name="Cheng J.-F."/>
            <person name="Lucas S."/>
            <person name="Chen F."/>
            <person name="Nolan M."/>
            <person name="LaButti K."/>
            <person name="Pati A."/>
            <person name="Ivanova N."/>
            <person name="Mavrommatis K."/>
            <person name="Mikhailova N."/>
            <person name="Pitluck S."/>
            <person name="Bruce D."/>
            <person name="Goodwin L."/>
            <person name="Land M."/>
            <person name="Hauser L."/>
            <person name="Chang Y.-J."/>
            <person name="Jeffries C.D."/>
            <person name="Chen A."/>
            <person name="Palaniappan K."/>
            <person name="Chain P."/>
            <person name="Rohde M."/>
            <person name="Goeker M."/>
            <person name="Bristow J."/>
            <person name="Eisen J.A."/>
            <person name="Markowitz V."/>
            <person name="Hugenholtz P."/>
            <person name="Kyrpides N.C."/>
            <person name="Klenk H.-P."/>
            <person name="Brettin T."/>
        </authorList>
    </citation>
    <scope>NUCLEOTIDE SEQUENCE [LARGE SCALE GENOMIC DNA]</scope>
    <source>
        <strain evidence="3">DSM 17836 / JCM 10339 / NBRC 14399</strain>
    </source>
</reference>
<protein>
    <submittedName>
        <fullName evidence="2">Aminotransferase class IV</fullName>
    </submittedName>
</protein>
<dbReference type="InterPro" id="IPR036038">
    <property type="entry name" value="Aminotransferase-like"/>
</dbReference>
<dbReference type="GO" id="GO:0005829">
    <property type="term" value="C:cytosol"/>
    <property type="evidence" value="ECO:0007669"/>
    <property type="project" value="TreeGrafter"/>
</dbReference>
<dbReference type="InterPro" id="IPR043131">
    <property type="entry name" value="BCAT-like_N"/>
</dbReference>
<proteinExistence type="inferred from homology"/>
<sequence length="272" mass="29737">MTDYLELNGVPLDPVPPALLRAMGYGHFSSLQVRGRRVHGLPFHVERLDRSSAELFGHGLPGERSLPLVKSAVERSGRRDASVRITVFSRRTPEVLAGTRVEPDVLITVGAPIEPTAGARRLQSVEHERTLPQLKHNGTFDLLHLARRARLAGYDDALFTDRAGYVSEASIWNICFVRGDQLVWPAAAALPGITRRVIDEGLARLGVPAETRPVPLADVTAYDAAFLTNSIDTALPVASIDAHRYEPKPEARNLLIAAYEQLGADPLWGNPP</sequence>